<gene>
    <name evidence="1" type="ORF">H8B09_28790</name>
</gene>
<dbReference type="InterPro" id="IPR025062">
    <property type="entry name" value="DUF4003"/>
</dbReference>
<dbReference type="Pfam" id="PF13170">
    <property type="entry name" value="DUF4003"/>
    <property type="match status" value="1"/>
</dbReference>
<organism evidence="1 2">
    <name type="scientific">Paenibacillus terricola</name>
    <dbReference type="NCBI Taxonomy" id="2763503"/>
    <lineage>
        <taxon>Bacteria</taxon>
        <taxon>Bacillati</taxon>
        <taxon>Bacillota</taxon>
        <taxon>Bacilli</taxon>
        <taxon>Bacillales</taxon>
        <taxon>Paenibacillaceae</taxon>
        <taxon>Paenibacillus</taxon>
    </lineage>
</organism>
<protein>
    <submittedName>
        <fullName evidence="1">DUF4003 family protein</fullName>
    </submittedName>
</protein>
<evidence type="ECO:0000313" key="1">
    <source>
        <dbReference type="EMBL" id="MBD3922741.1"/>
    </source>
</evidence>
<reference evidence="1 2" key="1">
    <citation type="submission" date="2020-09" db="EMBL/GenBank/DDBJ databases">
        <title>Paenibacillus sp. strain PR3 16S rRNA gene Genome sequencing and assembly.</title>
        <authorList>
            <person name="Kim J."/>
        </authorList>
    </citation>
    <scope>NUCLEOTIDE SEQUENCE [LARGE SCALE GENOMIC DNA]</scope>
    <source>
        <strain evidence="1 2">PR3</strain>
    </source>
</reference>
<evidence type="ECO:0000313" key="2">
    <source>
        <dbReference type="Proteomes" id="UP000609346"/>
    </source>
</evidence>
<comment type="caution">
    <text evidence="1">The sequence shown here is derived from an EMBL/GenBank/DDBJ whole genome shotgun (WGS) entry which is preliminary data.</text>
</comment>
<dbReference type="Proteomes" id="UP000609346">
    <property type="component" value="Unassembled WGS sequence"/>
</dbReference>
<name>A0ABR8N5C0_9BACL</name>
<proteinExistence type="predicted"/>
<sequence>MNKDRLALFADNAGEMKTSFKWHHAMVNRLAALLYTVEDRTVDVPAIRENIDRIKKNTGIFSSFRGSAVVSFASQLSLSSDPDTQLARALDVLELLRGLKFRSSPYLSVAAYQIAAHATVEQYADVTERARSFYTAMKENHPFLTGQDDYIFTAMLALSDIEVTAGTERMEQLYTLLKAELRIGNGLQALSQVLVLGEGMTDPVSRVLRLKDAFRSKGIKMDRSDTLSSLGVLTLLPCDDGDIVEDLVQTSEWLRMQKGFSRWSVTEPELLLYSSAFVAYQHLQESSGSDIVPITALSTSLTNILIAQQAAITAAATASAVAASSSSH</sequence>
<keyword evidence="2" id="KW-1185">Reference proteome</keyword>
<dbReference type="EMBL" id="JACXZA010000011">
    <property type="protein sequence ID" value="MBD3922741.1"/>
    <property type="molecule type" value="Genomic_DNA"/>
</dbReference>
<accession>A0ABR8N5C0</accession>
<dbReference type="RefSeq" id="WP_191207060.1">
    <property type="nucleotide sequence ID" value="NZ_JACXZA010000011.1"/>
</dbReference>